<feature type="transmembrane region" description="Helical" evidence="1">
    <location>
        <begin position="92"/>
        <end position="110"/>
    </location>
</feature>
<organism evidence="2 3">
    <name type="scientific">Luteipulveratus mongoliensis</name>
    <dbReference type="NCBI Taxonomy" id="571913"/>
    <lineage>
        <taxon>Bacteria</taxon>
        <taxon>Bacillati</taxon>
        <taxon>Actinomycetota</taxon>
        <taxon>Actinomycetes</taxon>
        <taxon>Micrococcales</taxon>
        <taxon>Dermacoccaceae</taxon>
        <taxon>Luteipulveratus</taxon>
    </lineage>
</organism>
<keyword evidence="1" id="KW-0472">Membrane</keyword>
<evidence type="ECO:0000313" key="3">
    <source>
        <dbReference type="Proteomes" id="UP000066480"/>
    </source>
</evidence>
<feature type="transmembrane region" description="Helical" evidence="1">
    <location>
        <begin position="206"/>
        <end position="227"/>
    </location>
</feature>
<feature type="transmembrane region" description="Helical" evidence="1">
    <location>
        <begin position="334"/>
        <end position="353"/>
    </location>
</feature>
<dbReference type="EMBL" id="CP011112">
    <property type="protein sequence ID" value="AKU18477.1"/>
    <property type="molecule type" value="Genomic_DNA"/>
</dbReference>
<feature type="transmembrane region" description="Helical" evidence="1">
    <location>
        <begin position="142"/>
        <end position="160"/>
    </location>
</feature>
<proteinExistence type="predicted"/>
<evidence type="ECO:0000313" key="2">
    <source>
        <dbReference type="EMBL" id="AKU18477.1"/>
    </source>
</evidence>
<gene>
    <name evidence="2" type="ORF">VV02_25815</name>
</gene>
<evidence type="ECO:0000256" key="1">
    <source>
        <dbReference type="SAM" id="Phobius"/>
    </source>
</evidence>
<reference evidence="2 3" key="1">
    <citation type="submission" date="2015-03" db="EMBL/GenBank/DDBJ databases">
        <title>Luteipulveratus halotolerans sp. nov., a novel actinobacterium (Dermacoccaceae) from Sarawak, Malaysia.</title>
        <authorList>
            <person name="Juboi H."/>
            <person name="Basik A."/>
            <person name="Shamsul S.S."/>
            <person name="Arnold P."/>
            <person name="Schmitt E.K."/>
            <person name="Sanglier J.-J."/>
            <person name="Yeo T."/>
        </authorList>
    </citation>
    <scope>NUCLEOTIDE SEQUENCE [LARGE SCALE GENOMIC DNA]</scope>
    <source>
        <strain evidence="2 3">MN07-A0370</strain>
    </source>
</reference>
<keyword evidence="3" id="KW-1185">Reference proteome</keyword>
<dbReference type="OrthoDB" id="5240834at2"/>
<dbReference type="Pfam" id="PF09852">
    <property type="entry name" value="DUF2079"/>
    <property type="match status" value="1"/>
</dbReference>
<keyword evidence="1" id="KW-1133">Transmembrane helix</keyword>
<dbReference type="AlphaFoldDB" id="A0A0K1JP32"/>
<feature type="transmembrane region" description="Helical" evidence="1">
    <location>
        <begin position="12"/>
        <end position="30"/>
    </location>
</feature>
<dbReference type="KEGG" id="lmoi:VV02_25815"/>
<accession>A0A0K1JP32</accession>
<dbReference type="InterPro" id="IPR018650">
    <property type="entry name" value="STSV1_Orf64"/>
</dbReference>
<dbReference type="STRING" id="571913.VV02_25815"/>
<evidence type="ECO:0008006" key="4">
    <source>
        <dbReference type="Google" id="ProtNLM"/>
    </source>
</evidence>
<sequence>MNQPLLRRPAVVGAAAGALAFVWFVVLALARWNEGRATSYDLGIFSQAAQQWSRGNLPRAFIRGDHTLLADHFSPATAVFGVAWRIWPDPRVLLLTQALFLAVGVAIMVGTALARLGVRAAAVVLLAGLASKAMVAGDLFDVHEVALAVPLTAVLVWAFLERRFRWAVVACLLLVLVKEDLGLTVGVAGILWWWRAGRDRKGLREGLVLCVIGAVGLVLALVVIGHFNPSGHTSYLDYFTGGSSGDLAAHSEPPVHELALDQRIVPLFMLAVATLVIGARSSLLWLAAPTIAWRVLSSNASYWSSDNHYDLVLWPIAIGAAIEAWPRWSVQPRRALVAAGLVVSAIASVGFIADRGVNPLSAFSRDAKLDALDQLMSGVPHGSKVAAQNSVGPYLIPRYDVTMLGVDRPERVAYAVLVDDDKREFQAQPCERAAYLAALRQHPDWQVRRAGRLVLVRFPAAQPAGLRACP</sequence>
<dbReference type="Proteomes" id="UP000066480">
    <property type="component" value="Chromosome"/>
</dbReference>
<name>A0A0K1JP32_9MICO</name>
<feature type="transmembrane region" description="Helical" evidence="1">
    <location>
        <begin position="264"/>
        <end position="288"/>
    </location>
</feature>
<keyword evidence="1" id="KW-0812">Transmembrane</keyword>
<dbReference type="RefSeq" id="WP_052596331.1">
    <property type="nucleotide sequence ID" value="NZ_CP011112.1"/>
</dbReference>
<protein>
    <recommendedName>
        <fullName evidence="4">DUF2079 domain-containing protein</fullName>
    </recommendedName>
</protein>